<evidence type="ECO:0000256" key="1">
    <source>
        <dbReference type="SAM" id="Phobius"/>
    </source>
</evidence>
<dbReference type="AlphaFoldDB" id="D3V2N4"/>
<protein>
    <submittedName>
        <fullName evidence="2">Uncharacterized protein</fullName>
    </submittedName>
</protein>
<evidence type="ECO:0000313" key="2">
    <source>
        <dbReference type="EMBL" id="CBJ80999.1"/>
    </source>
</evidence>
<keyword evidence="1" id="KW-0472">Membrane</keyword>
<feature type="transmembrane region" description="Helical" evidence="1">
    <location>
        <begin position="52"/>
        <end position="70"/>
    </location>
</feature>
<sequence>MDYQFKSYSQGNKKKSLPVYFILVPFGIWIAYMIWSISLGQRVVMFEWFPKWTISITFAAFVGRVFNLLIGHQ</sequence>
<organism evidence="2 3">
    <name type="scientific">Xenorhabdus bovienii (strain SS-2004)</name>
    <name type="common">Xenorhabdus nematophila subsp. bovienii</name>
    <dbReference type="NCBI Taxonomy" id="406818"/>
    <lineage>
        <taxon>Bacteria</taxon>
        <taxon>Pseudomonadati</taxon>
        <taxon>Pseudomonadota</taxon>
        <taxon>Gammaproteobacteria</taxon>
        <taxon>Enterobacterales</taxon>
        <taxon>Morganellaceae</taxon>
        <taxon>Xenorhabdus</taxon>
    </lineage>
</organism>
<evidence type="ECO:0000313" key="3">
    <source>
        <dbReference type="Proteomes" id="UP000002045"/>
    </source>
</evidence>
<dbReference type="Proteomes" id="UP000002045">
    <property type="component" value="Chromosome"/>
</dbReference>
<keyword evidence="1" id="KW-1133">Transmembrane helix</keyword>
<feature type="transmembrane region" description="Helical" evidence="1">
    <location>
        <begin position="20"/>
        <end position="40"/>
    </location>
</feature>
<name>D3V2N4_XENBS</name>
<dbReference type="KEGG" id="xbo:XBJ1_1873"/>
<accession>D3V2N4</accession>
<dbReference type="HOGENOM" id="CLU_2703971_0_0_6"/>
<gene>
    <name evidence="2" type="ordered locus">XBJ1_1873</name>
</gene>
<keyword evidence="1" id="KW-0812">Transmembrane</keyword>
<dbReference type="PATRIC" id="fig|406818.4.peg.1699"/>
<proteinExistence type="predicted"/>
<dbReference type="EMBL" id="FN667741">
    <property type="protein sequence ID" value="CBJ80999.1"/>
    <property type="molecule type" value="Genomic_DNA"/>
</dbReference>
<reference evidence="2" key="1">
    <citation type="journal article" date="2011" name="PLoS ONE">
        <title>The entomopathogenic bacterial endosymbionts xenorhabdus and photorhabdus: convergent lifestyles from divergent genomes.</title>
        <authorList>
            <person name="Chaston J.M."/>
            <person name="Suen G."/>
            <person name="Tucker S.L."/>
            <person name="Andersen A.W."/>
            <person name="Bhasin A."/>
            <person name="Bode E."/>
            <person name="Bode H.B."/>
            <person name="Brachmann A.O."/>
            <person name="Cowles C.E."/>
            <person name="Cowles K.N."/>
            <person name="Darby C."/>
            <person name="de Leon L."/>
            <person name="Drace K."/>
            <person name="Du Z."/>
            <person name="Givaudan A."/>
            <person name="Herbert Tran E.E."/>
            <person name="Jewell K.A."/>
            <person name="Knack J.J."/>
            <person name="Krasomil-Osterfeld K.C."/>
            <person name="Kukor R."/>
            <person name="Lanois A."/>
            <person name="Latreille P."/>
            <person name="Leimgruber N.K."/>
            <person name="Lipke C.M."/>
            <person name="Liu R."/>
            <person name="Lu X."/>
            <person name="Martens E.C."/>
            <person name="Marri P.R."/>
            <person name="Medigue C."/>
            <person name="Menard M.L."/>
            <person name="Miller N.M."/>
            <person name="Morales-Soto N."/>
            <person name="Norton S."/>
            <person name="Ogier J.C."/>
            <person name="Orchard S.S."/>
            <person name="Park D."/>
            <person name="Park Y."/>
            <person name="Qurollo B.A."/>
            <person name="Sugar D.R."/>
            <person name="Richards G.R."/>
            <person name="Rouy Z."/>
            <person name="Slominski B."/>
            <person name="Slominski K."/>
            <person name="Snyder H."/>
            <person name="Tjaden B.C."/>
            <person name="van der Hoeven R."/>
            <person name="Welch R.D."/>
            <person name="Wheeler C."/>
            <person name="Xiang B."/>
            <person name="Barbazuk B."/>
            <person name="Gaudriault S."/>
            <person name="Goodner B."/>
            <person name="Slater S.C."/>
            <person name="Forst S."/>
            <person name="Goldman B.S."/>
            <person name="Goodrich-Blair H."/>
        </authorList>
    </citation>
    <scope>NUCLEOTIDE SEQUENCE [LARGE SCALE GENOMIC DNA]</scope>
    <source>
        <strain evidence="2">SS-2004</strain>
    </source>
</reference>